<evidence type="ECO:0000313" key="2">
    <source>
        <dbReference type="EMBL" id="KAK3002471.1"/>
    </source>
</evidence>
<sequence length="141" mass="15489">MREIAGVYLDLKELTAVEDNVNEEPSACTCKKVAAMSSEKFSGKKGIVVEESDVVTIGRYHDVPQNSEESFLTALANQPLSVAIEASGRDFQFNSGFTTGTVEVSWITEWQPLDTGRQRGWTTSLLRTLGDRNGERKLTSG</sequence>
<dbReference type="InterPro" id="IPR038765">
    <property type="entry name" value="Papain-like_cys_pep_sf"/>
</dbReference>
<dbReference type="SUPFAM" id="SSF54001">
    <property type="entry name" value="Cysteine proteinases"/>
    <property type="match status" value="1"/>
</dbReference>
<dbReference type="Proteomes" id="UP001188597">
    <property type="component" value="Unassembled WGS sequence"/>
</dbReference>
<dbReference type="GO" id="GO:0008234">
    <property type="term" value="F:cysteine-type peptidase activity"/>
    <property type="evidence" value="ECO:0007669"/>
    <property type="project" value="InterPro"/>
</dbReference>
<keyword evidence="3" id="KW-1185">Reference proteome</keyword>
<evidence type="ECO:0000313" key="3">
    <source>
        <dbReference type="Proteomes" id="UP001188597"/>
    </source>
</evidence>
<comment type="caution">
    <text evidence="2">The sequence shown here is derived from an EMBL/GenBank/DDBJ whole genome shotgun (WGS) entry which is preliminary data.</text>
</comment>
<dbReference type="Gene3D" id="3.90.70.10">
    <property type="entry name" value="Cysteine proteinases"/>
    <property type="match status" value="1"/>
</dbReference>
<dbReference type="GO" id="GO:0006508">
    <property type="term" value="P:proteolysis"/>
    <property type="evidence" value="ECO:0007669"/>
    <property type="project" value="InterPro"/>
</dbReference>
<name>A0AA88V5F8_9ASTE</name>
<evidence type="ECO:0000259" key="1">
    <source>
        <dbReference type="Pfam" id="PF00112"/>
    </source>
</evidence>
<gene>
    <name evidence="2" type="ORF">RJ639_022111</name>
</gene>
<organism evidence="2 3">
    <name type="scientific">Escallonia herrerae</name>
    <dbReference type="NCBI Taxonomy" id="1293975"/>
    <lineage>
        <taxon>Eukaryota</taxon>
        <taxon>Viridiplantae</taxon>
        <taxon>Streptophyta</taxon>
        <taxon>Embryophyta</taxon>
        <taxon>Tracheophyta</taxon>
        <taxon>Spermatophyta</taxon>
        <taxon>Magnoliopsida</taxon>
        <taxon>eudicotyledons</taxon>
        <taxon>Gunneridae</taxon>
        <taxon>Pentapetalae</taxon>
        <taxon>asterids</taxon>
        <taxon>campanulids</taxon>
        <taxon>Escalloniales</taxon>
        <taxon>Escalloniaceae</taxon>
        <taxon>Escallonia</taxon>
    </lineage>
</organism>
<dbReference type="Pfam" id="PF00112">
    <property type="entry name" value="Peptidase_C1"/>
    <property type="match status" value="1"/>
</dbReference>
<dbReference type="InterPro" id="IPR000668">
    <property type="entry name" value="Peptidase_C1A_C"/>
</dbReference>
<dbReference type="EMBL" id="JAVXUP010002586">
    <property type="protein sequence ID" value="KAK3002471.1"/>
    <property type="molecule type" value="Genomic_DNA"/>
</dbReference>
<dbReference type="AlphaFoldDB" id="A0AA88V5F8"/>
<accession>A0AA88V5F8</accession>
<reference evidence="2" key="1">
    <citation type="submission" date="2022-12" db="EMBL/GenBank/DDBJ databases">
        <title>Draft genome assemblies for two species of Escallonia (Escalloniales).</title>
        <authorList>
            <person name="Chanderbali A."/>
            <person name="Dervinis C."/>
            <person name="Anghel I."/>
            <person name="Soltis D."/>
            <person name="Soltis P."/>
            <person name="Zapata F."/>
        </authorList>
    </citation>
    <scope>NUCLEOTIDE SEQUENCE</scope>
    <source>
        <strain evidence="2">UCBG64.0493</strain>
        <tissue evidence="2">Leaf</tissue>
    </source>
</reference>
<proteinExistence type="predicted"/>
<protein>
    <recommendedName>
        <fullName evidence="1">Peptidase C1A papain C-terminal domain-containing protein</fullName>
    </recommendedName>
</protein>
<feature type="domain" description="Peptidase C1A papain C-terminal" evidence="1">
    <location>
        <begin position="52"/>
        <end position="97"/>
    </location>
</feature>